<dbReference type="SMART" id="SM00320">
    <property type="entry name" value="WD40"/>
    <property type="match status" value="6"/>
</dbReference>
<evidence type="ECO:0000313" key="12">
    <source>
        <dbReference type="Proteomes" id="UP000525078"/>
    </source>
</evidence>
<dbReference type="PROSITE" id="PS50103">
    <property type="entry name" value="ZF_C3H1"/>
    <property type="match status" value="2"/>
</dbReference>
<feature type="region of interest" description="Disordered" evidence="9">
    <location>
        <begin position="52"/>
        <end position="92"/>
    </location>
</feature>
<evidence type="ECO:0000259" key="10">
    <source>
        <dbReference type="PROSITE" id="PS50103"/>
    </source>
</evidence>
<feature type="repeat" description="WD" evidence="7">
    <location>
        <begin position="265"/>
        <end position="304"/>
    </location>
</feature>
<dbReference type="InterPro" id="IPR001680">
    <property type="entry name" value="WD40_rpt"/>
</dbReference>
<comment type="caution">
    <text evidence="11">The sequence shown here is derived from an EMBL/GenBank/DDBJ whole genome shotgun (WGS) entry which is preliminary data.</text>
</comment>
<dbReference type="PANTHER" id="PTHR44489:SF1">
    <property type="entry name" value="ZINC FINGER CCCH DOMAIN-CONTAINING PROTEIN 63"/>
    <property type="match status" value="1"/>
</dbReference>
<dbReference type="Gene3D" id="2.130.10.10">
    <property type="entry name" value="YVTN repeat-like/Quinoprotein amine dehydrogenase"/>
    <property type="match status" value="3"/>
</dbReference>
<keyword evidence="2 8" id="KW-0479">Metal-binding</keyword>
<evidence type="ECO:0000256" key="3">
    <source>
        <dbReference type="ARBA" id="ARBA00022737"/>
    </source>
</evidence>
<name>A0A7J6FKR2_CANSA</name>
<evidence type="ECO:0000256" key="8">
    <source>
        <dbReference type="PROSITE-ProRule" id="PRU00723"/>
    </source>
</evidence>
<dbReference type="InterPro" id="IPR015943">
    <property type="entry name" value="WD40/YVTN_repeat-like_dom_sf"/>
</dbReference>
<evidence type="ECO:0000256" key="5">
    <source>
        <dbReference type="ARBA" id="ARBA00022833"/>
    </source>
</evidence>
<evidence type="ECO:0000256" key="7">
    <source>
        <dbReference type="PROSITE-ProRule" id="PRU00221"/>
    </source>
</evidence>
<dbReference type="AlphaFoldDB" id="A0A7J6FKR2"/>
<dbReference type="InterPro" id="IPR041367">
    <property type="entry name" value="Znf-CCCH_4"/>
</dbReference>
<dbReference type="InterPro" id="IPR036855">
    <property type="entry name" value="Znf_CCCH_sf"/>
</dbReference>
<keyword evidence="1 7" id="KW-0853">WD repeat</keyword>
<evidence type="ECO:0000256" key="2">
    <source>
        <dbReference type="ARBA" id="ARBA00022723"/>
    </source>
</evidence>
<dbReference type="PROSITE" id="PS50294">
    <property type="entry name" value="WD_REPEATS_REGION"/>
    <property type="match status" value="2"/>
</dbReference>
<dbReference type="Proteomes" id="UP000525078">
    <property type="component" value="Unassembled WGS sequence"/>
</dbReference>
<dbReference type="GO" id="GO:0008270">
    <property type="term" value="F:zinc ion binding"/>
    <property type="evidence" value="ECO:0007669"/>
    <property type="project" value="UniProtKB-KW"/>
</dbReference>
<dbReference type="PRINTS" id="PR00320">
    <property type="entry name" value="GPROTEINBRPT"/>
</dbReference>
<feature type="zinc finger region" description="C3H1-type" evidence="8">
    <location>
        <begin position="22"/>
        <end position="48"/>
    </location>
</feature>
<feature type="repeat" description="WD" evidence="7">
    <location>
        <begin position="142"/>
        <end position="183"/>
    </location>
</feature>
<dbReference type="PANTHER" id="PTHR44489">
    <property type="match status" value="1"/>
</dbReference>
<protein>
    <recommendedName>
        <fullName evidence="10">C3H1-type domain-containing protein</fullName>
    </recommendedName>
</protein>
<dbReference type="SUPFAM" id="SSF90229">
    <property type="entry name" value="CCCH zinc finger"/>
    <property type="match status" value="1"/>
</dbReference>
<feature type="domain" description="C3H1-type" evidence="10">
    <location>
        <begin position="22"/>
        <end position="48"/>
    </location>
</feature>
<feature type="region of interest" description="Disordered" evidence="9">
    <location>
        <begin position="1"/>
        <end position="21"/>
    </location>
</feature>
<dbReference type="Pfam" id="PF23754">
    <property type="entry name" value="Beta-prop_IP5PC_F"/>
    <property type="match status" value="1"/>
</dbReference>
<dbReference type="InterPro" id="IPR000571">
    <property type="entry name" value="Znf_CCCH"/>
</dbReference>
<dbReference type="PROSITE" id="PS50082">
    <property type="entry name" value="WD_REPEATS_2"/>
    <property type="match status" value="2"/>
</dbReference>
<keyword evidence="3" id="KW-0677">Repeat</keyword>
<proteinExistence type="predicted"/>
<dbReference type="EMBL" id="JAATIP010000112">
    <property type="protein sequence ID" value="KAF4371292.1"/>
    <property type="molecule type" value="Genomic_DNA"/>
</dbReference>
<evidence type="ECO:0000313" key="11">
    <source>
        <dbReference type="EMBL" id="KAF4371292.1"/>
    </source>
</evidence>
<dbReference type="InterPro" id="IPR036322">
    <property type="entry name" value="WD40_repeat_dom_sf"/>
</dbReference>
<evidence type="ECO:0000256" key="1">
    <source>
        <dbReference type="ARBA" id="ARBA00022574"/>
    </source>
</evidence>
<dbReference type="InterPro" id="IPR020472">
    <property type="entry name" value="WD40_PAC1"/>
</dbReference>
<dbReference type="InterPro" id="IPR044715">
    <property type="entry name" value="WDR86-like"/>
</dbReference>
<reference evidence="11 12" key="1">
    <citation type="journal article" date="2020" name="bioRxiv">
        <title>Sequence and annotation of 42 cannabis genomes reveals extensive copy number variation in cannabinoid synthesis and pathogen resistance genes.</title>
        <authorList>
            <person name="Mckernan K.J."/>
            <person name="Helbert Y."/>
            <person name="Kane L.T."/>
            <person name="Ebling H."/>
            <person name="Zhang L."/>
            <person name="Liu B."/>
            <person name="Eaton Z."/>
            <person name="Mclaughlin S."/>
            <person name="Kingan S."/>
            <person name="Baybayan P."/>
            <person name="Concepcion G."/>
            <person name="Jordan M."/>
            <person name="Riva A."/>
            <person name="Barbazuk W."/>
            <person name="Harkins T."/>
        </authorList>
    </citation>
    <scope>NUCLEOTIDE SEQUENCE [LARGE SCALE GENOMIC DNA]</scope>
    <source>
        <strain evidence="12">cv. Jamaican Lion 4</strain>
        <tissue evidence="11">Leaf</tissue>
    </source>
</reference>
<dbReference type="Gene3D" id="3.30.1370.210">
    <property type="match status" value="1"/>
</dbReference>
<dbReference type="Pfam" id="PF00400">
    <property type="entry name" value="WD40"/>
    <property type="match status" value="1"/>
</dbReference>
<keyword evidence="4 8" id="KW-0863">Zinc-finger</keyword>
<evidence type="ECO:0000256" key="9">
    <source>
        <dbReference type="SAM" id="MobiDB-lite"/>
    </source>
</evidence>
<dbReference type="Pfam" id="PF18044">
    <property type="entry name" value="zf-CCCH_4"/>
    <property type="match status" value="1"/>
</dbReference>
<dbReference type="SMART" id="SM00356">
    <property type="entry name" value="ZnF_C3H1"/>
    <property type="match status" value="2"/>
</dbReference>
<dbReference type="SUPFAM" id="SSF50978">
    <property type="entry name" value="WD40 repeat-like"/>
    <property type="match status" value="1"/>
</dbReference>
<feature type="zinc finger region" description="C3H1-type" evidence="8">
    <location>
        <begin position="104"/>
        <end position="131"/>
    </location>
</feature>
<evidence type="ECO:0000256" key="6">
    <source>
        <dbReference type="ARBA" id="ARBA00023125"/>
    </source>
</evidence>
<organism evidence="11 12">
    <name type="scientific">Cannabis sativa</name>
    <name type="common">Hemp</name>
    <name type="synonym">Marijuana</name>
    <dbReference type="NCBI Taxonomy" id="3483"/>
    <lineage>
        <taxon>Eukaryota</taxon>
        <taxon>Viridiplantae</taxon>
        <taxon>Streptophyta</taxon>
        <taxon>Embryophyta</taxon>
        <taxon>Tracheophyta</taxon>
        <taxon>Spermatophyta</taxon>
        <taxon>Magnoliopsida</taxon>
        <taxon>eudicotyledons</taxon>
        <taxon>Gunneridae</taxon>
        <taxon>Pentapetalae</taxon>
        <taxon>rosids</taxon>
        <taxon>fabids</taxon>
        <taxon>Rosales</taxon>
        <taxon>Cannabaceae</taxon>
        <taxon>Cannabis</taxon>
    </lineage>
</organism>
<keyword evidence="5 8" id="KW-0862">Zinc</keyword>
<accession>A0A7J6FKR2</accession>
<gene>
    <name evidence="11" type="ORF">F8388_023452</name>
</gene>
<evidence type="ECO:0000256" key="4">
    <source>
        <dbReference type="ARBA" id="ARBA00022771"/>
    </source>
</evidence>
<feature type="domain" description="C3H1-type" evidence="10">
    <location>
        <begin position="104"/>
        <end position="131"/>
    </location>
</feature>
<sequence>MDVDGGGNKRVFHRLTGPSTDSKNQKVCYHWRAGKCNRFPCPFLHRELHPPAVHPPNGTAPSSSKRHHAFAASADDHSGPRRVPHNNTWGRVHGGNAGGNKFVRKTDKVCNYWIQGNCTYGDKCKFLHSWTMGDGFSLLTQLEGHQNVVTGIALPSGSDKLYTGSKDETVRIWDCQSGQCAAVIQLGCEVGCMISEGPWIFVGMLNMVKAWNTQTNTESSLTGPVGQVYSLVVGNELLFAGTQDGSILVWKFNVSTNCFEPLTSLKGHSLPVVSLVVGANRLYSGSMDHSIKVWSLETLQCLQTLTDHSAVVMSVLCWDQFLLSCSLDQTIKVWVSTQNGGLEVTYTHNEEHGVLALCGMHDSEGKPVLLSSCNDNSVRLYDLPSFTERGKFFSKQEVRSIQVGPGGLFFTGDGTGQVRVWNMVAETASTA</sequence>
<dbReference type="GO" id="GO:0003677">
    <property type="term" value="F:DNA binding"/>
    <property type="evidence" value="ECO:0007669"/>
    <property type="project" value="UniProtKB-KW"/>
</dbReference>
<dbReference type="FunFam" id="2.130.10.10:FF:000869">
    <property type="entry name" value="Zinc finger CCCH domain-containing protein 48"/>
    <property type="match status" value="1"/>
</dbReference>
<dbReference type="InterPro" id="IPR056454">
    <property type="entry name" value="Beta-prop_IP5PC_F"/>
</dbReference>
<keyword evidence="6" id="KW-0238">DNA-binding</keyword>
<dbReference type="FunFam" id="2.130.10.10:FF:001235">
    <property type="entry name" value="Zinc finger CCCH domain-containing protein 48"/>
    <property type="match status" value="1"/>
</dbReference>